<gene>
    <name evidence="1" type="ordered locus">CV_1053</name>
</gene>
<protein>
    <submittedName>
        <fullName evidence="1">Uncharacterized protein</fullName>
    </submittedName>
</protein>
<dbReference type="AlphaFoldDB" id="Q7NZ69"/>
<dbReference type="EMBL" id="AE016825">
    <property type="protein sequence ID" value="AAQ58728.1"/>
    <property type="molecule type" value="Genomic_DNA"/>
</dbReference>
<evidence type="ECO:0000313" key="1">
    <source>
        <dbReference type="EMBL" id="AAQ58728.1"/>
    </source>
</evidence>
<dbReference type="HOGENOM" id="CLU_1003610_0_0_4"/>
<accession>Q7NZ69</accession>
<dbReference type="KEGG" id="cvi:CV_1053"/>
<keyword evidence="2" id="KW-1185">Reference proteome</keyword>
<dbReference type="Proteomes" id="UP000001424">
    <property type="component" value="Chromosome"/>
</dbReference>
<organism evidence="1 2">
    <name type="scientific">Chromobacterium violaceum (strain ATCC 12472 / DSM 30191 / JCM 1249 / CCUG 213 / NBRC 12614 / NCIMB 9131 / NCTC 9757 / MK)</name>
    <dbReference type="NCBI Taxonomy" id="243365"/>
    <lineage>
        <taxon>Bacteria</taxon>
        <taxon>Pseudomonadati</taxon>
        <taxon>Pseudomonadota</taxon>
        <taxon>Betaproteobacteria</taxon>
        <taxon>Neisseriales</taxon>
        <taxon>Chromobacteriaceae</taxon>
        <taxon>Chromobacterium</taxon>
    </lineage>
</organism>
<reference evidence="1 2" key="1">
    <citation type="journal article" date="2003" name="Proc. Natl. Acad. Sci. U.S.A.">
        <title>The complete genome sequence of Chromobacterium violaceum reveals remarkable and exploitable bacterial adaptability.</title>
        <authorList>
            <person name="Vasconcelos A.T.R."/>
            <person name="de Almeida D.F."/>
            <person name="Almeida F.C."/>
            <person name="de Almeida L.G.P."/>
            <person name="de Almeida R."/>
            <person name="Goncalves J.A.A."/>
            <person name="Andrade E.M."/>
            <person name="Antonio R.V."/>
            <person name="Araripe J."/>
            <person name="de Araujo M.F.F."/>
            <person name="Filho S.A."/>
            <person name="Azevedo V."/>
            <person name="Batista A.J."/>
            <person name="Bataus L.A.M."/>
            <person name="Batista J.S."/>
            <person name="Belo A."/>
            <person name="vander Berg C."/>
            <person name="Blamey J."/>
            <person name="Bogo M."/>
            <person name="Bonato S."/>
            <person name="Bordignon J."/>
            <person name="Brito C.A."/>
            <person name="Brocchi M."/>
            <person name="Burity H.A."/>
            <person name="Camargo A.A."/>
            <person name="Cardoso D.D.P."/>
            <person name="Carneiro N.P."/>
            <person name="Carraro D.M."/>
            <person name="Carvalho C.M.B."/>
            <person name="Cascardo J.C.M."/>
            <person name="Cavada B.S."/>
            <person name="Chueire L.M.O."/>
            <person name="Pasa T.B.C."/>
            <person name="Duran N."/>
            <person name="Fagundes N."/>
            <person name="Falcao C.L."/>
            <person name="Fantinatti F."/>
            <person name="Farias I.P."/>
            <person name="Felipe M.S.S."/>
            <person name="Ferrari L.P."/>
            <person name="Ferro J.A."/>
            <person name="Ferro M.I.T."/>
            <person name="Franco G.R."/>
            <person name="Freitas N.S.A."/>
            <person name="Furlan L.R."/>
            <person name="Gazzinelli R.T."/>
            <person name="Gomes E.A."/>
            <person name="Goncalves P.R."/>
            <person name="Grangeiro T.B."/>
            <person name="Grattapaglia D."/>
            <person name="Grisard E.C."/>
            <person name="Guimaraes C.T."/>
            <person name="Hanna E.S."/>
            <person name="Hungria M."/>
            <person name="Jardim S.N."/>
            <person name="Laurino J."/>
            <person name="Leoi L.C.T."/>
            <person name="Fassarella L."/>
            <person name="Lima A."/>
            <person name="Loureiro M.F."/>
            <person name="Lyra M.C.P."/>
            <person name="Macedo M."/>
            <person name="Madeira H.M.F."/>
            <person name="Manfio G.P."/>
            <person name="Maranhao A.Q."/>
            <person name="Martins W.S."/>
            <person name="di Mauro S.M.Z."/>
            <person name="de Medeiros S.R.B."/>
            <person name="Meissner R.D.V."/>
            <person name="Menck C.F.M."/>
            <person name="Moreira M.A.M."/>
            <person name="Nascimento F.F."/>
            <person name="Nicolas M.F."/>
            <person name="Oliveira J.G."/>
            <person name="Oliveira S.C."/>
            <person name="Paixao R.F.C."/>
            <person name="Parente J.A."/>
            <person name="Pedrosa F.O."/>
            <person name="Pena S.J.D."/>
            <person name="Perreira J.O."/>
            <person name="Perreira M."/>
            <person name="Pinto L.S.R.C."/>
            <person name="Pinto L.S."/>
            <person name="Porto J.I.R."/>
            <person name="Potrich D.P."/>
            <person name="Neto C.E.R."/>
            <person name="Reis A.M.M."/>
            <person name="Rigo L.U."/>
            <person name="Rondinelli E."/>
            <person name="dos Santos E.B.P."/>
            <person name="Santos F.R."/>
            <person name="Schneider M.P.C."/>
            <person name="Seuanez H.N."/>
            <person name="Silva A.M.R."/>
            <person name="da Silva A.L.C."/>
            <person name="Silva D.W."/>
            <person name="Silva R."/>
            <person name="Simoes I.C."/>
            <person name="Simon D."/>
            <person name="Soares C.M.A."/>
            <person name="Soares R.B.A."/>
            <person name="Souza E.M."/>
            <person name="Souza K.R.L."/>
            <person name="Souza R.C."/>
            <person name="Steffens M.B.R."/>
            <person name="Steindel M."/>
            <person name="Teixeira S.R."/>
            <person name="Urmenyi T."/>
            <person name="Vettore A."/>
            <person name="Wassem R."/>
            <person name="Zaha A."/>
            <person name="Simpson A.J.G."/>
        </authorList>
    </citation>
    <scope>NUCLEOTIDE SEQUENCE [LARGE SCALE GENOMIC DNA]</scope>
    <source>
        <strain evidence="2">ATCC 12472 / DSM 30191 / JCM 1249 / NBRC 12614 / NCIMB 9131 / NCTC 9757</strain>
    </source>
</reference>
<proteinExistence type="predicted"/>
<evidence type="ECO:0000313" key="2">
    <source>
        <dbReference type="Proteomes" id="UP000001424"/>
    </source>
</evidence>
<name>Q7NZ69_CHRVO</name>
<sequence>MPCDAPSLGRALFLGELGMHAVPSGGLASGPWQTAGVCGRFGAWTEAVIRSEIQYPVRTTRLDHARRQHFALVPQGAGDGELVLVVLENHALQIGLIDKLSRFHRLPFSIDGLLEEQAASVLALVPFDIAIQFGNILVAHVLFGFNMKRPAIDFAYALNPLLVEFGMGFIVLRQGPLRAQRDRAEIPGSGKFFGSLGTARHGLFHGQSVIYRLIHFQLGNAAIDRGDLLGMLGLQAGKLAEKTLIAGHDLADRVVVIGVRGMSGQEQGKRQNLFHIK</sequence>